<keyword evidence="3" id="KW-0201">Cytochrome c-type biogenesis</keyword>
<feature type="domain" description="Cytochrome c-type biogenesis protein H TPR" evidence="6">
    <location>
        <begin position="143"/>
        <end position="271"/>
    </location>
</feature>
<keyword evidence="7" id="KW-0812">Transmembrane</keyword>
<dbReference type="InterPro" id="IPR051263">
    <property type="entry name" value="C-type_cytochrome_biogenesis"/>
</dbReference>
<dbReference type="GO" id="GO:0017004">
    <property type="term" value="P:cytochrome complex assembly"/>
    <property type="evidence" value="ECO:0007669"/>
    <property type="project" value="UniProtKB-KW"/>
</dbReference>
<evidence type="ECO:0000259" key="6">
    <source>
        <dbReference type="Pfam" id="PF23914"/>
    </source>
</evidence>
<evidence type="ECO:0000256" key="1">
    <source>
        <dbReference type="ARBA" id="ARBA00004196"/>
    </source>
</evidence>
<reference evidence="7 8" key="1">
    <citation type="journal article" date="2010" name="J. Bacteriol.">
        <title>Genome sequence of Fulvimarina pelagi HTCC2506T, a Mn(II)-oxidizing alphaproteobacterium possessing an aerobic anoxygenic photosynthetic gene cluster and Xanthorhodopsin.</title>
        <authorList>
            <person name="Kang I."/>
            <person name="Oh H.M."/>
            <person name="Lim S.I."/>
            <person name="Ferriera S."/>
            <person name="Giovannoni S.J."/>
            <person name="Cho J.C."/>
        </authorList>
    </citation>
    <scope>NUCLEOTIDE SEQUENCE [LARGE SCALE GENOMIC DNA]</scope>
    <source>
        <strain evidence="7 8">HTCC2506</strain>
    </source>
</reference>
<dbReference type="Gene3D" id="1.25.40.10">
    <property type="entry name" value="Tetratricopeptide repeat domain"/>
    <property type="match status" value="2"/>
</dbReference>
<dbReference type="GO" id="GO:0005886">
    <property type="term" value="C:plasma membrane"/>
    <property type="evidence" value="ECO:0007669"/>
    <property type="project" value="TreeGrafter"/>
</dbReference>
<evidence type="ECO:0000256" key="3">
    <source>
        <dbReference type="ARBA" id="ARBA00022748"/>
    </source>
</evidence>
<dbReference type="Proteomes" id="UP000004310">
    <property type="component" value="Unassembled WGS sequence"/>
</dbReference>
<dbReference type="Pfam" id="PF23914">
    <property type="entry name" value="TPR_CcmH_CycH"/>
    <property type="match status" value="1"/>
</dbReference>
<comment type="subcellular location">
    <subcellularLocation>
        <location evidence="1">Cell envelope</location>
    </subcellularLocation>
</comment>
<dbReference type="GO" id="GO:0030313">
    <property type="term" value="C:cell envelope"/>
    <property type="evidence" value="ECO:0007669"/>
    <property type="project" value="UniProtKB-SubCell"/>
</dbReference>
<keyword evidence="8" id="KW-1185">Reference proteome</keyword>
<organism evidence="7 8">
    <name type="scientific">Fulvimarina pelagi HTCC2506</name>
    <dbReference type="NCBI Taxonomy" id="314231"/>
    <lineage>
        <taxon>Bacteria</taxon>
        <taxon>Pseudomonadati</taxon>
        <taxon>Pseudomonadota</taxon>
        <taxon>Alphaproteobacteria</taxon>
        <taxon>Hyphomicrobiales</taxon>
        <taxon>Aurantimonadaceae</taxon>
        <taxon>Fulvimarina</taxon>
    </lineage>
</organism>
<evidence type="ECO:0000256" key="2">
    <source>
        <dbReference type="ARBA" id="ARBA00022737"/>
    </source>
</evidence>
<dbReference type="HOGENOM" id="CLU_036074_4_1_5"/>
<evidence type="ECO:0000256" key="5">
    <source>
        <dbReference type="SAM" id="MobiDB-lite"/>
    </source>
</evidence>
<feature type="region of interest" description="Disordered" evidence="5">
    <location>
        <begin position="290"/>
        <end position="319"/>
    </location>
</feature>
<keyword evidence="7" id="KW-0472">Membrane</keyword>
<dbReference type="AlphaFoldDB" id="Q0FZ41"/>
<keyword evidence="2" id="KW-0677">Repeat</keyword>
<evidence type="ECO:0000313" key="7">
    <source>
        <dbReference type="EMBL" id="EAU40117.1"/>
    </source>
</evidence>
<evidence type="ECO:0000313" key="8">
    <source>
        <dbReference type="Proteomes" id="UP000004310"/>
    </source>
</evidence>
<dbReference type="InterPro" id="IPR011990">
    <property type="entry name" value="TPR-like_helical_dom_sf"/>
</dbReference>
<name>Q0FZ41_9HYPH</name>
<accession>Q0FZ41</accession>
<dbReference type="InterPro" id="IPR056413">
    <property type="entry name" value="TPR_CcmH_CycH"/>
</dbReference>
<dbReference type="InterPro" id="IPR017560">
    <property type="entry name" value="Cyt_c_biogenesis_CcmI"/>
</dbReference>
<evidence type="ECO:0000256" key="4">
    <source>
        <dbReference type="ARBA" id="ARBA00022803"/>
    </source>
</evidence>
<proteinExistence type="predicted"/>
<keyword evidence="4" id="KW-0802">TPR repeat</keyword>
<gene>
    <name evidence="7" type="ORF">FP2506_11192</name>
</gene>
<dbReference type="RefSeq" id="WP_007067373.1">
    <property type="nucleotide sequence ID" value="NZ_DS022272.1"/>
</dbReference>
<dbReference type="NCBIfam" id="TIGR03142">
    <property type="entry name" value="cytochro_ccmI"/>
    <property type="match status" value="1"/>
</dbReference>
<comment type="caution">
    <text evidence="7">The sequence shown here is derived from an EMBL/GenBank/DDBJ whole genome shotgun (WGS) entry which is preliminary data.</text>
</comment>
<dbReference type="STRING" id="217511.GCA_001463845_00979"/>
<dbReference type="PANTHER" id="PTHR47870:SF4">
    <property type="entry name" value="CYTOCHROME C-TYPE BIOGENESIS PROTEIN CYCH"/>
    <property type="match status" value="1"/>
</dbReference>
<dbReference type="PANTHER" id="PTHR47870">
    <property type="entry name" value="CYTOCHROME C-TYPE BIOGENESIS PROTEIN CCMH"/>
    <property type="match status" value="1"/>
</dbReference>
<protein>
    <submittedName>
        <fullName evidence="7">Cytochrome c-type biogenesis transmembrane protein</fullName>
    </submittedName>
</protein>
<sequence>MVFWFIVAAMTLGVVVILVYPVFAASIDPASDRASHDVEVYRSQLKELDGDVERGTLSAEEAETARAEIGRRLLRANAAAEAGRTKRAGLPGAGRKSLAAGLAIVLLVPAISLSAYRYFGASGLPDLPLAGRSEPAPRNDNGAPNEIMRLVAGAEERLKTNPEDGQGWNVLAPIYLRMGRSDDAVEAFRNANRLLGPSVSRNAGLGEALAQAADGEVTDEARQYFDRALEEQPDYLPARFFVALDLSQEGKNSEAAEAWASLIEKSPADAPWLAIATQALTDARQKANLPELAEIPQPKPARNLPPEDGSGPSPAPEQIAAASEMNAGERREMIEGMVSQLADRLEAEPNDAQGWQRLIRSYSVLGQDENAARALNTALGVFSDDVEARDQIAALGRSLGIEESE</sequence>
<dbReference type="SUPFAM" id="SSF48452">
    <property type="entry name" value="TPR-like"/>
    <property type="match status" value="1"/>
</dbReference>
<dbReference type="EMBL" id="AATP01000009">
    <property type="protein sequence ID" value="EAU40117.1"/>
    <property type="molecule type" value="Genomic_DNA"/>
</dbReference>
<dbReference type="eggNOG" id="COG4235">
    <property type="taxonomic scope" value="Bacteria"/>
</dbReference>